<proteinExistence type="predicted"/>
<evidence type="ECO:0000313" key="4">
    <source>
        <dbReference type="Proteomes" id="UP001610818"/>
    </source>
</evidence>
<feature type="domain" description="SF4 helicase" evidence="2">
    <location>
        <begin position="28"/>
        <end position="231"/>
    </location>
</feature>
<evidence type="ECO:0000259" key="2">
    <source>
        <dbReference type="PROSITE" id="PS51199"/>
    </source>
</evidence>
<accession>A0ABW7R675</accession>
<dbReference type="InterPro" id="IPR007694">
    <property type="entry name" value="DNA_helicase_DnaB-like_C"/>
</dbReference>
<dbReference type="PANTHER" id="PTHR30153:SF2">
    <property type="entry name" value="REPLICATIVE DNA HELICASE"/>
    <property type="match status" value="1"/>
</dbReference>
<dbReference type="InterPro" id="IPR027417">
    <property type="entry name" value="P-loop_NTPase"/>
</dbReference>
<dbReference type="RefSeq" id="WP_397718994.1">
    <property type="nucleotide sequence ID" value="NZ_JBIRGN010000016.1"/>
</dbReference>
<comment type="caution">
    <text evidence="3">The sequence shown here is derived from an EMBL/GenBank/DDBJ whole genome shotgun (WGS) entry which is preliminary data.</text>
</comment>
<organism evidence="3 4">
    <name type="scientific">Streptomyces longisporoflavus</name>
    <dbReference type="NCBI Taxonomy" id="28044"/>
    <lineage>
        <taxon>Bacteria</taxon>
        <taxon>Bacillati</taxon>
        <taxon>Actinomycetota</taxon>
        <taxon>Actinomycetes</taxon>
        <taxon>Kitasatosporales</taxon>
        <taxon>Streptomycetaceae</taxon>
        <taxon>Streptomyces</taxon>
    </lineage>
</organism>
<dbReference type="PANTHER" id="PTHR30153">
    <property type="entry name" value="REPLICATIVE DNA HELICASE DNAB"/>
    <property type="match status" value="1"/>
</dbReference>
<dbReference type="PROSITE" id="PS51199">
    <property type="entry name" value="SF4_HELICASE"/>
    <property type="match status" value="1"/>
</dbReference>
<name>A0ABW7R675_9ACTN</name>
<keyword evidence="4" id="KW-1185">Reference proteome</keyword>
<feature type="compositionally biased region" description="Acidic residues" evidence="1">
    <location>
        <begin position="401"/>
        <end position="411"/>
    </location>
</feature>
<gene>
    <name evidence="3" type="ORF">ACH4F9_43635</name>
</gene>
<reference evidence="3 4" key="1">
    <citation type="submission" date="2024-10" db="EMBL/GenBank/DDBJ databases">
        <title>The Natural Products Discovery Center: Release of the First 8490 Sequenced Strains for Exploring Actinobacteria Biosynthetic Diversity.</title>
        <authorList>
            <person name="Kalkreuter E."/>
            <person name="Kautsar S.A."/>
            <person name="Yang D."/>
            <person name="Bader C.D."/>
            <person name="Teijaro C.N."/>
            <person name="Fluegel L."/>
            <person name="Davis C.M."/>
            <person name="Simpson J.R."/>
            <person name="Lauterbach L."/>
            <person name="Steele A.D."/>
            <person name="Gui C."/>
            <person name="Meng S."/>
            <person name="Li G."/>
            <person name="Viehrig K."/>
            <person name="Ye F."/>
            <person name="Su P."/>
            <person name="Kiefer A.F."/>
            <person name="Nichols A."/>
            <person name="Cepeda A.J."/>
            <person name="Yan W."/>
            <person name="Fan B."/>
            <person name="Jiang Y."/>
            <person name="Adhikari A."/>
            <person name="Zheng C.-J."/>
            <person name="Schuster L."/>
            <person name="Cowan T.M."/>
            <person name="Smanski M.J."/>
            <person name="Chevrette M.G."/>
            <person name="De Carvalho L.P.S."/>
            <person name="Shen B."/>
        </authorList>
    </citation>
    <scope>NUCLEOTIDE SEQUENCE [LARGE SCALE GENOMIC DNA]</scope>
    <source>
        <strain evidence="3 4">NPDC017990</strain>
    </source>
</reference>
<feature type="region of interest" description="Disordered" evidence="1">
    <location>
        <begin position="730"/>
        <end position="750"/>
    </location>
</feature>
<evidence type="ECO:0000256" key="1">
    <source>
        <dbReference type="SAM" id="MobiDB-lite"/>
    </source>
</evidence>
<dbReference type="EMBL" id="JBIRGQ010000016">
    <property type="protein sequence ID" value="MFH8551889.1"/>
    <property type="molecule type" value="Genomic_DNA"/>
</dbReference>
<sequence>MSDFDEMASARPAPRKLASLGDMVGDVLAPAAPRHSFGLRDLDAATGGLQAGQLTLVAAAPGAGGSLLALAAARHTALVEGRQVLYAAAGLTKEVVTRWIIAAEAGVDLRKLRSGALTAPEREAAEAVAGRLGQAPLFFDDGAGLTAEAIAETAPYVDSLALIVVDRLHQGAEPHIPLSGDQVPPAVRTLTQLARKLSVPVLAVLNTDDADAVRGLDADVSLVLAPAGDSGIADVRVVERDFGHAVVRLRADLDMARFTDAPPADARPADGPAVPAPAPPASVTPALAPAAVTLAGTERELVDAALAFTSGAVRGLPSDALQLLSDHRDAVNKEADDELPNLRAYTAALASAAGLILPGIPEGQRLRAALDAFAAAHRAEGPQTVAGDPETGSDAEHQQTAEEEAPEPEPEQEPHPLRPGDEDDEPEDAVFPALRLLKEAVNRSKMHPIPVIGKADRDSEPWTLCNEIMDGEPRWVHPEVETVRLRGGKRRRLIVPDQFGPGQFCTIDRNGSYPSACSAVTLAPNKLKHTGPLEQRATGKEGQAGLFQIDLPAWEHVNMPHPLGRLADRPDDDGRVWVTTPHMEILEKLIRQGHIAEPLRIHDSWTGRANNSLLKPFYQEAKQTRTELVEAGGEPYIEYKRRLSIALRLLWPKGERVNSPFWRPDWRLSMVAEASVRHWIVAWGAVQDGHSLIALRNVDEAVFWTDGTAPAKYKVGTGFGEVKVKFEQAEQAENAEQAEQDEQVPQGSDA</sequence>
<dbReference type="SUPFAM" id="SSF52540">
    <property type="entry name" value="P-loop containing nucleoside triphosphate hydrolases"/>
    <property type="match status" value="1"/>
</dbReference>
<evidence type="ECO:0000313" key="3">
    <source>
        <dbReference type="EMBL" id="MFH8551889.1"/>
    </source>
</evidence>
<dbReference type="Pfam" id="PF03796">
    <property type="entry name" value="DnaB_C"/>
    <property type="match status" value="1"/>
</dbReference>
<dbReference type="Proteomes" id="UP001610818">
    <property type="component" value="Unassembled WGS sequence"/>
</dbReference>
<dbReference type="Gene3D" id="3.40.50.300">
    <property type="entry name" value="P-loop containing nucleotide triphosphate hydrolases"/>
    <property type="match status" value="1"/>
</dbReference>
<protein>
    <submittedName>
        <fullName evidence="3">DnaB-like helicase C-terminal domain-containing protein</fullName>
    </submittedName>
</protein>
<feature type="region of interest" description="Disordered" evidence="1">
    <location>
        <begin position="379"/>
        <end position="427"/>
    </location>
</feature>